<keyword evidence="4" id="KW-0732">Signal</keyword>
<dbReference type="InterPro" id="IPR028082">
    <property type="entry name" value="Peripla_BP_I"/>
</dbReference>
<dbReference type="GO" id="GO:0005886">
    <property type="term" value="C:plasma membrane"/>
    <property type="evidence" value="ECO:0007669"/>
    <property type="project" value="UniProtKB-SubCell"/>
</dbReference>
<dbReference type="SUPFAM" id="SSF53822">
    <property type="entry name" value="Periplasmic binding protein-like I"/>
    <property type="match status" value="1"/>
</dbReference>
<evidence type="ECO:0000256" key="5">
    <source>
        <dbReference type="ARBA" id="ARBA00023136"/>
    </source>
</evidence>
<name>A0A3B0RS15_9ZZZZ</name>
<dbReference type="InterPro" id="IPR008107">
    <property type="entry name" value="Mycoplasma_p48"/>
</dbReference>
<dbReference type="PROSITE" id="PS51257">
    <property type="entry name" value="PROKAR_LIPOPROTEIN"/>
    <property type="match status" value="1"/>
</dbReference>
<dbReference type="PANTHER" id="PTHR34296">
    <property type="entry name" value="TRANSCRIPTIONAL ACTIVATOR PROTEIN MED"/>
    <property type="match status" value="1"/>
</dbReference>
<evidence type="ECO:0000256" key="4">
    <source>
        <dbReference type="ARBA" id="ARBA00022729"/>
    </source>
</evidence>
<keyword evidence="5" id="KW-0472">Membrane</keyword>
<reference evidence="9" key="1">
    <citation type="submission" date="2018-06" db="EMBL/GenBank/DDBJ databases">
        <authorList>
            <person name="Zhirakovskaya E."/>
        </authorList>
    </citation>
    <scope>NUCLEOTIDE SEQUENCE</scope>
</reference>
<feature type="domain" description="ABC transporter substrate-binding protein PnrA-like" evidence="8">
    <location>
        <begin position="72"/>
        <end position="382"/>
    </location>
</feature>
<gene>
    <name evidence="9" type="ORF">MNBD_ACTINO02-200</name>
</gene>
<sequence>MMRRLKNRGSLLGLVIAFALVAAACAASTPAETTTEAPTATVAPTTSTTAAPVTTEPAGTTTTLAPPAAFKVCQVSDTGGIDDKGFNETAWLGAQRAAAEIEGVTEAKFLESQSPADFRPNIDSFIDEGCDLIVTVGFLLADDTQAAAQDNPDAKFAIIDFPGLEPNIRGLTFATEEAAYLAGYLAAGVTKTGIVGTYGGINIPPVTVFMDGFFYGVQAYNDAKGTSVRVLGWDPANPDSGLFTGNFESTDDGLTFGQNLIDEGADILFPVAGPVGLGSAQAALDNPGVMMIGVDADQFVSTPAEFQPVWLTSVLKRMDNAVFATVKNVVTLGSLGNPYTGTLANDGVGLAPYHDLSGAVSDELAAEVEALRQGIINGTVTVIPAMDG</sequence>
<keyword evidence="3" id="KW-1003">Cell membrane</keyword>
<evidence type="ECO:0000256" key="3">
    <source>
        <dbReference type="ARBA" id="ARBA00022475"/>
    </source>
</evidence>
<evidence type="ECO:0000256" key="6">
    <source>
        <dbReference type="ARBA" id="ARBA00023288"/>
    </source>
</evidence>
<dbReference type="PRINTS" id="PR01733">
    <property type="entry name" value="LIPPROTEIN48"/>
</dbReference>
<evidence type="ECO:0000259" key="8">
    <source>
        <dbReference type="Pfam" id="PF02608"/>
    </source>
</evidence>
<evidence type="ECO:0000256" key="1">
    <source>
        <dbReference type="ARBA" id="ARBA00004193"/>
    </source>
</evidence>
<accession>A0A3B0RS15</accession>
<dbReference type="EMBL" id="UOEK01000056">
    <property type="protein sequence ID" value="VAV94332.1"/>
    <property type="molecule type" value="Genomic_DNA"/>
</dbReference>
<dbReference type="InterPro" id="IPR050957">
    <property type="entry name" value="BMP_lipoprotein"/>
</dbReference>
<feature type="region of interest" description="Disordered" evidence="7">
    <location>
        <begin position="30"/>
        <end position="62"/>
    </location>
</feature>
<dbReference type="Pfam" id="PF02608">
    <property type="entry name" value="Bmp"/>
    <property type="match status" value="1"/>
</dbReference>
<keyword evidence="6" id="KW-0449">Lipoprotein</keyword>
<organism evidence="9">
    <name type="scientific">hydrothermal vent metagenome</name>
    <dbReference type="NCBI Taxonomy" id="652676"/>
    <lineage>
        <taxon>unclassified sequences</taxon>
        <taxon>metagenomes</taxon>
        <taxon>ecological metagenomes</taxon>
    </lineage>
</organism>
<evidence type="ECO:0000256" key="2">
    <source>
        <dbReference type="ARBA" id="ARBA00008610"/>
    </source>
</evidence>
<dbReference type="Gene3D" id="3.40.50.2300">
    <property type="match status" value="2"/>
</dbReference>
<dbReference type="AlphaFoldDB" id="A0A3B0RS15"/>
<protein>
    <submittedName>
        <fullName evidence="9">Nucleoside ABC transporter, periplasmic nucleoside-binding protein</fullName>
    </submittedName>
</protein>
<evidence type="ECO:0000313" key="9">
    <source>
        <dbReference type="EMBL" id="VAV94332.1"/>
    </source>
</evidence>
<dbReference type="PANTHER" id="PTHR34296:SF2">
    <property type="entry name" value="ABC TRANSPORTER GUANOSINE-BINDING PROTEIN NUPN"/>
    <property type="match status" value="1"/>
</dbReference>
<dbReference type="InterPro" id="IPR003760">
    <property type="entry name" value="PnrA-like"/>
</dbReference>
<comment type="subcellular location">
    <subcellularLocation>
        <location evidence="1">Cell membrane</location>
        <topology evidence="1">Lipid-anchor</topology>
    </subcellularLocation>
</comment>
<proteinExistence type="inferred from homology"/>
<evidence type="ECO:0000256" key="7">
    <source>
        <dbReference type="SAM" id="MobiDB-lite"/>
    </source>
</evidence>
<dbReference type="CDD" id="cd06354">
    <property type="entry name" value="PBP1_PrnA-like"/>
    <property type="match status" value="1"/>
</dbReference>
<comment type="similarity">
    <text evidence="2">Belongs to the BMP lipoprotein family.</text>
</comment>